<dbReference type="KEGG" id="tee:Tel_16885"/>
<accession>A0A0S2TIE9</accession>
<keyword evidence="1" id="KW-0812">Transmembrane</keyword>
<feature type="transmembrane region" description="Helical" evidence="1">
    <location>
        <begin position="42"/>
        <end position="67"/>
    </location>
</feature>
<name>A0A0S2TIE9_9GAMM</name>
<organism evidence="2 3">
    <name type="scientific">Candidatus Tenderia electrophaga</name>
    <dbReference type="NCBI Taxonomy" id="1748243"/>
    <lineage>
        <taxon>Bacteria</taxon>
        <taxon>Pseudomonadati</taxon>
        <taxon>Pseudomonadota</taxon>
        <taxon>Gammaproteobacteria</taxon>
        <taxon>Candidatus Tenderiales</taxon>
        <taxon>Candidatus Tenderiaceae</taxon>
        <taxon>Candidatus Tenderia</taxon>
    </lineage>
</organism>
<protein>
    <submittedName>
        <fullName evidence="2">Uncharacterized protein</fullName>
    </submittedName>
</protein>
<keyword evidence="1" id="KW-0472">Membrane</keyword>
<feature type="transmembrane region" description="Helical" evidence="1">
    <location>
        <begin position="12"/>
        <end position="36"/>
    </location>
</feature>
<geneLocation type="plasmid" evidence="2 3">
    <name>unnamed</name>
</geneLocation>
<keyword evidence="3" id="KW-1185">Reference proteome</keyword>
<proteinExistence type="predicted"/>
<keyword evidence="1" id="KW-1133">Transmembrane helix</keyword>
<dbReference type="Proteomes" id="UP000055136">
    <property type="component" value="Plasmid unnamed"/>
</dbReference>
<reference evidence="2" key="1">
    <citation type="submission" date="2015-10" db="EMBL/GenBank/DDBJ databases">
        <title>Description of Candidatus Tenderia electrophaga gen. nov, sp. nov., an Uncultivated Electroautotroph from a Biocathode Enrichment.</title>
        <authorList>
            <person name="Eddie B.J."/>
            <person name="Malanoski A.P."/>
            <person name="Wang Z."/>
            <person name="Hall R.J."/>
            <person name="Oh S.D."/>
            <person name="Heiner C."/>
            <person name="Lin B."/>
            <person name="Strycharz-Glaven S.M."/>
        </authorList>
    </citation>
    <scope>NUCLEOTIDE SEQUENCE [LARGE SCALE GENOMIC DNA]</scope>
    <source>
        <strain evidence="2">NRL1</strain>
        <plasmid evidence="2">unnamed</plasmid>
    </source>
</reference>
<gene>
    <name evidence="2" type="ORF">Tel_16885</name>
</gene>
<evidence type="ECO:0000313" key="2">
    <source>
        <dbReference type="EMBL" id="ALP54931.1"/>
    </source>
</evidence>
<sequence length="81" mass="8511">MRFAIMTLFLGLGYLLQVFGGIALLAIFIFGIYTLFTTSMATGLMLIGGVVVGAWILQIISALLITIGTGAAAIGIKDEEN</sequence>
<evidence type="ECO:0000256" key="1">
    <source>
        <dbReference type="SAM" id="Phobius"/>
    </source>
</evidence>
<evidence type="ECO:0000313" key="3">
    <source>
        <dbReference type="Proteomes" id="UP000055136"/>
    </source>
</evidence>
<dbReference type="AlphaFoldDB" id="A0A0S2TIE9"/>
<keyword evidence="2" id="KW-0614">Plasmid</keyword>
<dbReference type="EMBL" id="CP013100">
    <property type="protein sequence ID" value="ALP54931.1"/>
    <property type="molecule type" value="Genomic_DNA"/>
</dbReference>